<evidence type="ECO:0000313" key="1">
    <source>
        <dbReference type="EMBL" id="RAQ22712.1"/>
    </source>
</evidence>
<protein>
    <recommendedName>
        <fullName evidence="3">DUF4406 domain-containing protein</fullName>
    </recommendedName>
</protein>
<evidence type="ECO:0000313" key="2">
    <source>
        <dbReference type="Proteomes" id="UP000249377"/>
    </source>
</evidence>
<keyword evidence="2" id="KW-1185">Reference proteome</keyword>
<dbReference type="Proteomes" id="UP000249377">
    <property type="component" value="Unassembled WGS sequence"/>
</dbReference>
<organism evidence="1 2">
    <name type="scientific">Hydrogeniiclostridium mannosilyticum</name>
    <dbReference type="NCBI Taxonomy" id="2764322"/>
    <lineage>
        <taxon>Bacteria</taxon>
        <taxon>Bacillati</taxon>
        <taxon>Bacillota</taxon>
        <taxon>Clostridia</taxon>
        <taxon>Eubacteriales</taxon>
        <taxon>Acutalibacteraceae</taxon>
        <taxon>Hydrogeniiclostridium</taxon>
    </lineage>
</organism>
<accession>A0A328UFV0</accession>
<evidence type="ECO:0008006" key="3">
    <source>
        <dbReference type="Google" id="ProtNLM"/>
    </source>
</evidence>
<reference evidence="1 2" key="1">
    <citation type="submission" date="2018-06" db="EMBL/GenBank/DDBJ databases">
        <title>Noncontiguous genome sequence of Ruminococcaceae bacterium ASD2818.</title>
        <authorList>
            <person name="Chaplin A.V."/>
            <person name="Sokolova S.R."/>
            <person name="Kochetkova T.O."/>
            <person name="Goltsov A.Y."/>
            <person name="Trofimov D.Y."/>
            <person name="Efimov B.A."/>
        </authorList>
    </citation>
    <scope>NUCLEOTIDE SEQUENCE [LARGE SCALE GENOMIC DNA]</scope>
    <source>
        <strain evidence="1 2">ASD2818</strain>
    </source>
</reference>
<comment type="caution">
    <text evidence="1">The sequence shown here is derived from an EMBL/GenBank/DDBJ whole genome shotgun (WGS) entry which is preliminary data.</text>
</comment>
<dbReference type="EMBL" id="QLYR01000010">
    <property type="protein sequence ID" value="RAQ22712.1"/>
    <property type="molecule type" value="Genomic_DNA"/>
</dbReference>
<gene>
    <name evidence="1" type="ORF">DPQ25_11805</name>
</gene>
<proteinExistence type="predicted"/>
<name>A0A328UFV0_9FIRM</name>
<dbReference type="AlphaFoldDB" id="A0A328UFV0"/>
<sequence length="100" mass="11547">MQTITICGSMRFEKEMQRIAFELEVKHRFNVLQCVYGLKKSELTPADLDILEEAHLKRIDLSDAIYVVDIGGHIGSMTREEIKYAKENGKEIIFHSEYAL</sequence>